<proteinExistence type="predicted"/>
<dbReference type="HOGENOM" id="CLU_111553_0_0_5"/>
<evidence type="ECO:0000313" key="4">
    <source>
        <dbReference type="EMBL" id="EAS51387.1"/>
    </source>
</evidence>
<name>Q1YMJ4_AURMS</name>
<keyword evidence="5" id="KW-1185">Reference proteome</keyword>
<dbReference type="Proteomes" id="UP000000321">
    <property type="component" value="Unassembled WGS sequence"/>
</dbReference>
<reference evidence="4 5" key="1">
    <citation type="journal article" date="2008" name="Appl. Environ. Microbiol.">
        <title>Genomic insights into Mn(II) oxidation by the marine alphaproteobacterium Aurantimonas sp. strain SI85-9A1.</title>
        <authorList>
            <person name="Dick G.J."/>
            <person name="Podell S."/>
            <person name="Johnson H.A."/>
            <person name="Rivera-Espinoza Y."/>
            <person name="Bernier-Latmani R."/>
            <person name="McCarthy J.K."/>
            <person name="Torpey J.W."/>
            <person name="Clement B.G."/>
            <person name="Gaasterland T."/>
            <person name="Tebo B.M."/>
        </authorList>
    </citation>
    <scope>NUCLEOTIDE SEQUENCE [LARGE SCALE GENOMIC DNA]</scope>
    <source>
        <strain evidence="4 5">SI85-9A1</strain>
    </source>
</reference>
<evidence type="ECO:0000256" key="1">
    <source>
        <dbReference type="SAM" id="MobiDB-lite"/>
    </source>
</evidence>
<dbReference type="EMBL" id="AAPJ01000001">
    <property type="protein sequence ID" value="EAS51387.1"/>
    <property type="molecule type" value="Genomic_DNA"/>
</dbReference>
<keyword evidence="2" id="KW-0472">Membrane</keyword>
<sequence>MMPACEPIRGHKITVPFRPASPKKSPRKSFGRDTSGATAVEFAMVAAPLFMLIFAIVETFVISAAGILLDTAVDDVARQVFTGQIQQSDIKPSVFREKICDKVDFLLSCDKVKLDLRTIPAFADIPTDVPMKLKQVDDSQFCFDPGAANSITVLRAYYEWPWTASFLHKLAAETDGNSVMFSIAAFMNEPFGDRLNSNSNCA</sequence>
<accession>Q1YMJ4</accession>
<evidence type="ECO:0000313" key="5">
    <source>
        <dbReference type="Proteomes" id="UP000000321"/>
    </source>
</evidence>
<gene>
    <name evidence="4" type="ORF">SI859A1_02203</name>
</gene>
<feature type="region of interest" description="Disordered" evidence="1">
    <location>
        <begin position="1"/>
        <end position="33"/>
    </location>
</feature>
<keyword evidence="2" id="KW-0812">Transmembrane</keyword>
<dbReference type="AlphaFoldDB" id="Q1YMJ4"/>
<evidence type="ECO:0000259" key="3">
    <source>
        <dbReference type="Pfam" id="PF07811"/>
    </source>
</evidence>
<dbReference type="Pfam" id="PF07811">
    <property type="entry name" value="TadE"/>
    <property type="match status" value="1"/>
</dbReference>
<feature type="domain" description="TadE-like" evidence="3">
    <location>
        <begin position="36"/>
        <end position="78"/>
    </location>
</feature>
<organism evidence="4 5">
    <name type="scientific">Aurantimonas manganoxydans (strain ATCC BAA-1229 / DSM 21871 / SI85-9A1)</name>
    <dbReference type="NCBI Taxonomy" id="287752"/>
    <lineage>
        <taxon>Bacteria</taxon>
        <taxon>Pseudomonadati</taxon>
        <taxon>Pseudomonadota</taxon>
        <taxon>Alphaproteobacteria</taxon>
        <taxon>Hyphomicrobiales</taxon>
        <taxon>Aurantimonadaceae</taxon>
        <taxon>Aurantimonas</taxon>
    </lineage>
</organism>
<dbReference type="InterPro" id="IPR012495">
    <property type="entry name" value="TadE-like_dom"/>
</dbReference>
<evidence type="ECO:0000256" key="2">
    <source>
        <dbReference type="SAM" id="Phobius"/>
    </source>
</evidence>
<keyword evidence="2" id="KW-1133">Transmembrane helix</keyword>
<comment type="caution">
    <text evidence="4">The sequence shown here is derived from an EMBL/GenBank/DDBJ whole genome shotgun (WGS) entry which is preliminary data.</text>
</comment>
<feature type="transmembrane region" description="Helical" evidence="2">
    <location>
        <begin position="42"/>
        <end position="69"/>
    </location>
</feature>
<protein>
    <recommendedName>
        <fullName evidence="3">TadE-like domain-containing protein</fullName>
    </recommendedName>
</protein>
<dbReference type="BioCyc" id="AURANTIMONAS:SI859A1_02203-MONOMER"/>